<feature type="transmembrane region" description="Helical" evidence="10">
    <location>
        <begin position="211"/>
        <end position="229"/>
    </location>
</feature>
<dbReference type="HAMAP" id="MF_00462">
    <property type="entry name" value="RsxD_RnfD"/>
    <property type="match status" value="1"/>
</dbReference>
<dbReference type="EMBL" id="JMQN01000042">
    <property type="protein sequence ID" value="KEA62980.1"/>
    <property type="molecule type" value="Genomic_DNA"/>
</dbReference>
<accession>A0A081FWS5</accession>
<dbReference type="RefSeq" id="WP_036189685.1">
    <property type="nucleotide sequence ID" value="NZ_JMQN01000042.1"/>
</dbReference>
<dbReference type="AlphaFoldDB" id="A0A081FWS5"/>
<evidence type="ECO:0000256" key="4">
    <source>
        <dbReference type="ARBA" id="ARBA00022643"/>
    </source>
</evidence>
<comment type="cofactor">
    <cofactor evidence="10">
        <name>FMN</name>
        <dbReference type="ChEBI" id="CHEBI:58210"/>
    </cofactor>
</comment>
<keyword evidence="3 10" id="KW-0285">Flavoprotein</keyword>
<organism evidence="11 12">
    <name type="scientific">Marinobacterium lacunae</name>
    <dbReference type="NCBI Taxonomy" id="1232683"/>
    <lineage>
        <taxon>Bacteria</taxon>
        <taxon>Pseudomonadati</taxon>
        <taxon>Pseudomonadota</taxon>
        <taxon>Gammaproteobacteria</taxon>
        <taxon>Oceanospirillales</taxon>
        <taxon>Oceanospirillaceae</taxon>
        <taxon>Marinobacterium</taxon>
    </lineage>
</organism>
<dbReference type="OrthoDB" id="9776359at2"/>
<dbReference type="Pfam" id="PF03116">
    <property type="entry name" value="NQR2_RnfD_RnfE"/>
    <property type="match status" value="1"/>
</dbReference>
<keyword evidence="12" id="KW-1185">Reference proteome</keyword>
<dbReference type="PATRIC" id="fig|1232683.4.peg.2816"/>
<comment type="caution">
    <text evidence="10">Lacks conserved residue(s) required for the propagation of feature annotation.</text>
</comment>
<dbReference type="eggNOG" id="COG4658">
    <property type="taxonomic scope" value="Bacteria"/>
</dbReference>
<evidence type="ECO:0000256" key="5">
    <source>
        <dbReference type="ARBA" id="ARBA00022692"/>
    </source>
</evidence>
<evidence type="ECO:0000256" key="7">
    <source>
        <dbReference type="ARBA" id="ARBA00022982"/>
    </source>
</evidence>
<dbReference type="GO" id="GO:0005886">
    <property type="term" value="C:plasma membrane"/>
    <property type="evidence" value="ECO:0007669"/>
    <property type="project" value="UniProtKB-SubCell"/>
</dbReference>
<comment type="function">
    <text evidence="10">Part of a membrane-bound complex that couples electron transfer with translocation of ions across the membrane.</text>
</comment>
<keyword evidence="8 10" id="KW-1133">Transmembrane helix</keyword>
<evidence type="ECO:0000256" key="8">
    <source>
        <dbReference type="ARBA" id="ARBA00022989"/>
    </source>
</evidence>
<feature type="transmembrane region" description="Helical" evidence="10">
    <location>
        <begin position="20"/>
        <end position="38"/>
    </location>
</feature>
<dbReference type="PANTHER" id="PTHR30578">
    <property type="entry name" value="ELECTRON TRANSPORT COMPLEX PROTEIN RNFD"/>
    <property type="match status" value="1"/>
</dbReference>
<feature type="transmembrane region" description="Helical" evidence="10">
    <location>
        <begin position="236"/>
        <end position="256"/>
    </location>
</feature>
<evidence type="ECO:0000256" key="1">
    <source>
        <dbReference type="ARBA" id="ARBA00022448"/>
    </source>
</evidence>
<comment type="subunit">
    <text evidence="10">The complex is composed of six subunits: RnfA, RnfB, RnfC, RnfD, RnfE and RnfG.</text>
</comment>
<comment type="subcellular location">
    <subcellularLocation>
        <location evidence="10">Cell inner membrane</location>
        <topology evidence="10">Multi-pass membrane protein</topology>
    </subcellularLocation>
</comment>
<keyword evidence="4 10" id="KW-0288">FMN</keyword>
<feature type="transmembrane region" description="Helical" evidence="10">
    <location>
        <begin position="262"/>
        <end position="280"/>
    </location>
</feature>
<evidence type="ECO:0000313" key="12">
    <source>
        <dbReference type="Proteomes" id="UP000028252"/>
    </source>
</evidence>
<gene>
    <name evidence="10" type="primary">rnfD</name>
    <name evidence="11" type="ORF">ADIMK_2865</name>
</gene>
<keyword evidence="2 10" id="KW-0597">Phosphoprotein</keyword>
<dbReference type="EC" id="7.-.-.-" evidence="10"/>
<dbReference type="InterPro" id="IPR011303">
    <property type="entry name" value="RnfD_bac"/>
</dbReference>
<dbReference type="InterPro" id="IPR004338">
    <property type="entry name" value="NqrB/RnfD"/>
</dbReference>
<evidence type="ECO:0000256" key="6">
    <source>
        <dbReference type="ARBA" id="ARBA00022967"/>
    </source>
</evidence>
<keyword evidence="5 10" id="KW-0812">Transmembrane</keyword>
<keyword evidence="10" id="KW-1003">Cell membrane</keyword>
<evidence type="ECO:0000256" key="2">
    <source>
        <dbReference type="ARBA" id="ARBA00022553"/>
    </source>
</evidence>
<dbReference type="GO" id="GO:0022900">
    <property type="term" value="P:electron transport chain"/>
    <property type="evidence" value="ECO:0007669"/>
    <property type="project" value="UniProtKB-UniRule"/>
</dbReference>
<dbReference type="NCBIfam" id="TIGR01946">
    <property type="entry name" value="rnfD"/>
    <property type="match status" value="1"/>
</dbReference>
<comment type="caution">
    <text evidence="11">The sequence shown here is derived from an EMBL/GenBank/DDBJ whole genome shotgun (WGS) entry which is preliminary data.</text>
</comment>
<sequence length="353" mass="37776">MNQLISSPHAHNRSSVQRTMLLVCAALLPATLYGLYLFGWPAIYLFLLCLATAVLSEAACLKLAGRSLKPCTDGSALLTGWLIAMTLPPWAPWWIALVGTLFAVVIGKHLYGGLGQNLFNPAMLARIGLLISFPVEMTTWVAPTPITSAAAPGVIDSLMITAGLLPIPDGITGASALGYVKTALTMSIPVTESMPQVFDTLNAFTGNMRGSLGETSALLILLGGLFLLYKRVISWHIPVSMLGTLAVLAFVFNLIHPERFEPASFHLLSGAALLGAFFIATDMVTSPTTSSGQLVFGAGVACVTFIIRSWGSFPEAVGFAVLFMNALTPIIDRYFRPRIYGYSYTGKPLKSKE</sequence>
<evidence type="ECO:0000256" key="9">
    <source>
        <dbReference type="ARBA" id="ARBA00023136"/>
    </source>
</evidence>
<proteinExistence type="inferred from homology"/>
<feature type="transmembrane region" description="Helical" evidence="10">
    <location>
        <begin position="123"/>
        <end position="142"/>
    </location>
</feature>
<dbReference type="STRING" id="1232683.ADIMK_2865"/>
<keyword evidence="1 10" id="KW-0813">Transport</keyword>
<keyword evidence="6 10" id="KW-1278">Translocase</keyword>
<dbReference type="Proteomes" id="UP000028252">
    <property type="component" value="Unassembled WGS sequence"/>
</dbReference>
<name>A0A081FWS5_9GAMM</name>
<comment type="similarity">
    <text evidence="10">Belongs to the NqrB/RnfD family.</text>
</comment>
<keyword evidence="7 10" id="KW-0249">Electron transport</keyword>
<feature type="transmembrane region" description="Helical" evidence="10">
    <location>
        <begin position="93"/>
        <end position="111"/>
    </location>
</feature>
<keyword evidence="10" id="KW-0997">Cell inner membrane</keyword>
<dbReference type="PANTHER" id="PTHR30578:SF0">
    <property type="entry name" value="ION-TRANSLOCATING OXIDOREDUCTASE COMPLEX SUBUNIT D"/>
    <property type="match status" value="1"/>
</dbReference>
<protein>
    <recommendedName>
        <fullName evidence="10">Ion-translocating oxidoreductase complex subunit D</fullName>
        <ecNumber evidence="10">7.-.-.-</ecNumber>
    </recommendedName>
    <alternativeName>
        <fullName evidence="10">Rnf electron transport complex subunit D</fullName>
    </alternativeName>
</protein>
<dbReference type="GO" id="GO:0055085">
    <property type="term" value="P:transmembrane transport"/>
    <property type="evidence" value="ECO:0007669"/>
    <property type="project" value="InterPro"/>
</dbReference>
<keyword evidence="9 10" id="KW-0472">Membrane</keyword>
<evidence type="ECO:0000256" key="10">
    <source>
        <dbReference type="HAMAP-Rule" id="MF_00462"/>
    </source>
</evidence>
<evidence type="ECO:0000313" key="11">
    <source>
        <dbReference type="EMBL" id="KEA62980.1"/>
    </source>
</evidence>
<evidence type="ECO:0000256" key="3">
    <source>
        <dbReference type="ARBA" id="ARBA00022630"/>
    </source>
</evidence>
<reference evidence="11 12" key="1">
    <citation type="submission" date="2014-04" db="EMBL/GenBank/DDBJ databases">
        <title>Marinobacterium kochiensis sp. nov., isolated from sediment sample collected from Kochi backwaters in Kerala, India.</title>
        <authorList>
            <person name="Singh A."/>
            <person name="Pinnaka A.K."/>
        </authorList>
    </citation>
    <scope>NUCLEOTIDE SEQUENCE [LARGE SCALE GENOMIC DNA]</scope>
    <source>
        <strain evidence="11 12">AK27</strain>
    </source>
</reference>